<reference evidence="3 4" key="1">
    <citation type="journal article" date="2019" name="Nat. Med.">
        <title>A library of human gut bacterial isolates paired with longitudinal multiomics data enables mechanistic microbiome research.</title>
        <authorList>
            <person name="Poyet M."/>
            <person name="Groussin M."/>
            <person name="Gibbons S.M."/>
            <person name="Avila-Pacheco J."/>
            <person name="Jiang X."/>
            <person name="Kearney S.M."/>
            <person name="Perrotta A.R."/>
            <person name="Berdy B."/>
            <person name="Zhao S."/>
            <person name="Lieberman T.D."/>
            <person name="Swanson P.K."/>
            <person name="Smith M."/>
            <person name="Roesemann S."/>
            <person name="Alexander J.E."/>
            <person name="Rich S.A."/>
            <person name="Livny J."/>
            <person name="Vlamakis H."/>
            <person name="Clish C."/>
            <person name="Bullock K."/>
            <person name="Deik A."/>
            <person name="Scott J."/>
            <person name="Pierce K.A."/>
            <person name="Xavier R.J."/>
            <person name="Alm E.J."/>
        </authorList>
    </citation>
    <scope>NUCLEOTIDE SEQUENCE [LARGE SCALE GENOMIC DNA]</scope>
    <source>
        <strain evidence="3 4">BIOML-A1</strain>
    </source>
</reference>
<dbReference type="GO" id="GO:0031956">
    <property type="term" value="F:medium-chain fatty acid-CoA ligase activity"/>
    <property type="evidence" value="ECO:0007669"/>
    <property type="project" value="TreeGrafter"/>
</dbReference>
<dbReference type="PANTHER" id="PTHR43201">
    <property type="entry name" value="ACYL-COA SYNTHETASE"/>
    <property type="match status" value="1"/>
</dbReference>
<protein>
    <submittedName>
        <fullName evidence="3">AMP-binding protein</fullName>
    </submittedName>
</protein>
<dbReference type="Pfam" id="PF00501">
    <property type="entry name" value="AMP-binding"/>
    <property type="match status" value="1"/>
</dbReference>
<sequence>MQDLCLRTEKIMTDKNTFYNMLKSNAESQPDAVAVVYDTMKVTYAKLFDDVTKKALHFQKFEGKRIAIFGPASYRWIVNMFGTIVAGKELALVDFFLPHDSRVDLLKKTEVNYTLTSTNQYILSDENSIIISSAEKDNVDGLIYDENTQEGDIIMFTATANECDKPVVLSVDNILNAVMAINSRVECTSDDIVLAQIPLHNEFGFIYSLIWPLYNGAMVCIGRGLRHVDADTYYYNPTILIGTPSMIDYQRAISGFNKELNTIIIGGASCPFRLFENLCDSDLKVYNIYGMTETSGCVGVNELYDGSYTLFDNNAVSIADDGEIIVSGPCVMKGYYNDMESTENVLKDGMYHTGDYGRINNAGRLVLLQRNPDIILLPTGEKISRVRTNEQITAINGVAEGFIIFYNNRLTAVIVPIDKSATEDIFKRRIDKYNEKKGYRWEIQKIVLRKEPLPRKSDGTVDEEAVCEFIDD</sequence>
<feature type="domain" description="AMP-dependent synthetase/ligase" evidence="2">
    <location>
        <begin position="23"/>
        <end position="336"/>
    </location>
</feature>
<evidence type="ECO:0000256" key="1">
    <source>
        <dbReference type="ARBA" id="ARBA00006432"/>
    </source>
</evidence>
<dbReference type="GO" id="GO:0006631">
    <property type="term" value="P:fatty acid metabolic process"/>
    <property type="evidence" value="ECO:0007669"/>
    <property type="project" value="TreeGrafter"/>
</dbReference>
<dbReference type="EMBL" id="WKRD01000001">
    <property type="protein sequence ID" value="MSC55984.1"/>
    <property type="molecule type" value="Genomic_DNA"/>
</dbReference>
<dbReference type="InterPro" id="IPR042099">
    <property type="entry name" value="ANL_N_sf"/>
</dbReference>
<dbReference type="Gene3D" id="3.40.50.12780">
    <property type="entry name" value="N-terminal domain of ligase-like"/>
    <property type="match status" value="1"/>
</dbReference>
<proteinExistence type="inferred from homology"/>
<evidence type="ECO:0000313" key="4">
    <source>
        <dbReference type="Proteomes" id="UP000481964"/>
    </source>
</evidence>
<name>A0A7C9H0C2_9FIRM</name>
<evidence type="ECO:0000259" key="2">
    <source>
        <dbReference type="Pfam" id="PF00501"/>
    </source>
</evidence>
<dbReference type="Proteomes" id="UP000481964">
    <property type="component" value="Unassembled WGS sequence"/>
</dbReference>
<dbReference type="InterPro" id="IPR000873">
    <property type="entry name" value="AMP-dep_synth/lig_dom"/>
</dbReference>
<organism evidence="3 4">
    <name type="scientific">Lachnospira eligens</name>
    <dbReference type="NCBI Taxonomy" id="39485"/>
    <lineage>
        <taxon>Bacteria</taxon>
        <taxon>Bacillati</taxon>
        <taxon>Bacillota</taxon>
        <taxon>Clostridia</taxon>
        <taxon>Lachnospirales</taxon>
        <taxon>Lachnospiraceae</taxon>
        <taxon>Lachnospira</taxon>
    </lineage>
</organism>
<accession>A0A7C9H0C2</accession>
<gene>
    <name evidence="3" type="ORF">GKE48_00735</name>
</gene>
<comment type="similarity">
    <text evidence="1">Belongs to the ATP-dependent AMP-binding enzyme family.</text>
</comment>
<comment type="caution">
    <text evidence="3">The sequence shown here is derived from an EMBL/GenBank/DDBJ whole genome shotgun (WGS) entry which is preliminary data.</text>
</comment>
<dbReference type="PANTHER" id="PTHR43201:SF8">
    <property type="entry name" value="ACYL-COA SYNTHETASE FAMILY MEMBER 3"/>
    <property type="match status" value="1"/>
</dbReference>
<dbReference type="AlphaFoldDB" id="A0A7C9H0C2"/>
<dbReference type="SUPFAM" id="SSF56801">
    <property type="entry name" value="Acetyl-CoA synthetase-like"/>
    <property type="match status" value="1"/>
</dbReference>
<evidence type="ECO:0000313" key="3">
    <source>
        <dbReference type="EMBL" id="MSC55984.1"/>
    </source>
</evidence>